<evidence type="ECO:0000313" key="3">
    <source>
        <dbReference type="Proteomes" id="UP000619238"/>
    </source>
</evidence>
<dbReference type="EMBL" id="JACGWS010000010">
    <property type="protein sequence ID" value="MBC8756230.1"/>
    <property type="molecule type" value="Genomic_DNA"/>
</dbReference>
<feature type="compositionally biased region" description="Basic residues" evidence="1">
    <location>
        <begin position="273"/>
        <end position="289"/>
    </location>
</feature>
<accession>A0ABR7QCF3</accession>
<keyword evidence="3" id="KW-1185">Reference proteome</keyword>
<dbReference type="Proteomes" id="UP000619238">
    <property type="component" value="Unassembled WGS sequence"/>
</dbReference>
<dbReference type="InterPro" id="IPR008969">
    <property type="entry name" value="CarboxyPept-like_regulatory"/>
</dbReference>
<dbReference type="Gene3D" id="2.60.40.1120">
    <property type="entry name" value="Carboxypeptidase-like, regulatory domain"/>
    <property type="match status" value="1"/>
</dbReference>
<organism evidence="2 3">
    <name type="scientific">Kordia aestuariivivens</name>
    <dbReference type="NCBI Taxonomy" id="2759037"/>
    <lineage>
        <taxon>Bacteria</taxon>
        <taxon>Pseudomonadati</taxon>
        <taxon>Bacteroidota</taxon>
        <taxon>Flavobacteriia</taxon>
        <taxon>Flavobacteriales</taxon>
        <taxon>Flavobacteriaceae</taxon>
        <taxon>Kordia</taxon>
    </lineage>
</organism>
<comment type="caution">
    <text evidence="2">The sequence shown here is derived from an EMBL/GenBank/DDBJ whole genome shotgun (WGS) entry which is preliminary data.</text>
</comment>
<dbReference type="SUPFAM" id="SSF49464">
    <property type="entry name" value="Carboxypeptidase regulatory domain-like"/>
    <property type="match status" value="1"/>
</dbReference>
<dbReference type="Pfam" id="PF13715">
    <property type="entry name" value="CarbopepD_reg_2"/>
    <property type="match status" value="1"/>
</dbReference>
<reference evidence="2 3" key="1">
    <citation type="submission" date="2020-07" db="EMBL/GenBank/DDBJ databases">
        <title>Description of Kordia aestuariivivens sp. nov., isolated from a tidal flat.</title>
        <authorList>
            <person name="Park S."/>
            <person name="Yoon J.-H."/>
        </authorList>
    </citation>
    <scope>NUCLEOTIDE SEQUENCE [LARGE SCALE GENOMIC DNA]</scope>
    <source>
        <strain evidence="2 3">YSTF-M3</strain>
    </source>
</reference>
<proteinExistence type="predicted"/>
<protein>
    <submittedName>
        <fullName evidence="2">Carboxypeptidase-like regulatory domain-containing protein</fullName>
    </submittedName>
</protein>
<evidence type="ECO:0000313" key="2">
    <source>
        <dbReference type="EMBL" id="MBC8756230.1"/>
    </source>
</evidence>
<gene>
    <name evidence="2" type="ORF">H2O64_16255</name>
</gene>
<name>A0ABR7QCF3_9FLAO</name>
<feature type="region of interest" description="Disordered" evidence="1">
    <location>
        <begin position="273"/>
        <end position="297"/>
    </location>
</feature>
<dbReference type="RefSeq" id="WP_187563272.1">
    <property type="nucleotide sequence ID" value="NZ_JACGWS010000010.1"/>
</dbReference>
<sequence length="297" mass="34136">MKDPELKVSIPKPCHENWNNMTPTEKGKFCGVCTKEVVDFAADSDEEIITYFSNHRNICGRFHVSQLDRKLIADRKKRNHWLSYAASFLLPMALFSQEKPQKTGKVSKIETIDISNFKSLHISSLQRKGTTNTTLQNERFTVTVIVTDDAGLPLPGATVLIKGTGIGKTTDFDGKYQLDVKAGDILVISYVGFASKEIKINENRREYNALLEYDDTIGMMVGMVCFSEPEGADEYGYVSKYDTTSYPKPMTEEEIKERDERTKKYFTLQKKKWREKRERKRAERARRKAEKKDDSKK</sequence>
<evidence type="ECO:0000256" key="1">
    <source>
        <dbReference type="SAM" id="MobiDB-lite"/>
    </source>
</evidence>